<keyword evidence="1" id="KW-0472">Membrane</keyword>
<feature type="transmembrane region" description="Helical" evidence="1">
    <location>
        <begin position="21"/>
        <end position="45"/>
    </location>
</feature>
<name>A0ABD5J136_9BACL</name>
<feature type="transmembrane region" description="Helical" evidence="1">
    <location>
        <begin position="292"/>
        <end position="313"/>
    </location>
</feature>
<keyword evidence="1" id="KW-0812">Transmembrane</keyword>
<accession>A0ABD5J136</accession>
<proteinExistence type="predicted"/>
<feature type="transmembrane region" description="Helical" evidence="1">
    <location>
        <begin position="150"/>
        <end position="168"/>
    </location>
</feature>
<feature type="transmembrane region" description="Helical" evidence="1">
    <location>
        <begin position="352"/>
        <end position="375"/>
    </location>
</feature>
<feature type="transmembrane region" description="Helical" evidence="1">
    <location>
        <begin position="174"/>
        <end position="193"/>
    </location>
</feature>
<dbReference type="RefSeq" id="WP_159720022.1">
    <property type="nucleotide sequence ID" value="NZ_JAQOTG010000038.1"/>
</dbReference>
<evidence type="ECO:0008006" key="6">
    <source>
        <dbReference type="Google" id="ProtNLM"/>
    </source>
</evidence>
<protein>
    <recommendedName>
        <fullName evidence="6">MFS transporter</fullName>
    </recommendedName>
</protein>
<evidence type="ECO:0000313" key="4">
    <source>
        <dbReference type="Proteomes" id="UP001213979"/>
    </source>
</evidence>
<evidence type="ECO:0000256" key="1">
    <source>
        <dbReference type="SAM" id="Phobius"/>
    </source>
</evidence>
<feature type="transmembrane region" description="Helical" evidence="1">
    <location>
        <begin position="262"/>
        <end position="280"/>
    </location>
</feature>
<gene>
    <name evidence="3" type="ORF">P9850_18085</name>
    <name evidence="2" type="ORF">PNH38_18085</name>
</gene>
<dbReference type="Proteomes" id="UP001213979">
    <property type="component" value="Unassembled WGS sequence"/>
</dbReference>
<dbReference type="InterPro" id="IPR036259">
    <property type="entry name" value="MFS_trans_sf"/>
</dbReference>
<sequence length="407" mass="44827">MIPEYKRSEMNSRLSMSITGKICIAIFASNLVGMVSYLALSVWILRETNSYVLSSALFGCQWILPLVWPTGIARLTEKVNAGMVAARSEWTSALLSVILIFTAESKLVPLVLILVVIRGFCDSLTRSSASLVVKFKETERNKVERDISRIEFWRIVGTSAAGMLFGLLGEQSSVKTFLICSSLVYVLTGILLWNVRNTVTMSPIGNELELDGLHVLVKALRAQRIASGWLWQLGIVAAFQGLHNAIRIAYPDQRLGQGVDGVGIVSTVSTLGVLCGGWVASRNKAINILKLFPEWTLVAIVGLLGSLAVFIPVALPSYAVYFTFMVLFEATFMVFNLNVVTNTEQHYAPVLFGFRTTLLGASTLLGLAITSVFLLMFSVTWSTLAMTVLLSAFSILLSYQYRIRRQE</sequence>
<feature type="transmembrane region" description="Helical" evidence="1">
    <location>
        <begin position="381"/>
        <end position="399"/>
    </location>
</feature>
<evidence type="ECO:0000313" key="2">
    <source>
        <dbReference type="EMBL" id="MDE8565744.1"/>
    </source>
</evidence>
<evidence type="ECO:0000313" key="5">
    <source>
        <dbReference type="Proteomes" id="UP001339962"/>
    </source>
</evidence>
<comment type="caution">
    <text evidence="3">The sequence shown here is derived from an EMBL/GenBank/DDBJ whole genome shotgun (WGS) entry which is preliminary data.</text>
</comment>
<dbReference type="SUPFAM" id="SSF103473">
    <property type="entry name" value="MFS general substrate transporter"/>
    <property type="match status" value="1"/>
</dbReference>
<organism evidence="3 5">
    <name type="scientific">Anoxybacteroides rupiense</name>
    <dbReference type="NCBI Taxonomy" id="311460"/>
    <lineage>
        <taxon>Bacteria</taxon>
        <taxon>Bacillati</taxon>
        <taxon>Bacillota</taxon>
        <taxon>Bacilli</taxon>
        <taxon>Bacillales</taxon>
        <taxon>Anoxybacillaceae</taxon>
        <taxon>Anoxybacteroides</taxon>
    </lineage>
</organism>
<keyword evidence="1" id="KW-1133">Transmembrane helix</keyword>
<reference evidence="2 4" key="1">
    <citation type="submission" date="2023-01" db="EMBL/GenBank/DDBJ databases">
        <title>Genome-based reclassification of Anoxybacillus geothermalis as a later heterotypic synonym of Anoxybacillus rupiensis.</title>
        <authorList>
            <person name="Inan Bektas K."/>
            <person name="Canakci S."/>
            <person name="Belduz A.A."/>
            <person name="Guler H.H."/>
        </authorList>
    </citation>
    <scope>NUCLEOTIDE SEQUENCE [LARGE SCALE GENOMIC DNA]</scope>
    <source>
        <strain evidence="2 4">DSM 17127</strain>
    </source>
</reference>
<reference evidence="3 5" key="2">
    <citation type="submission" date="2023-03" db="EMBL/GenBank/DDBJ databases">
        <title>Bacillus Genome Sequencing.</title>
        <authorList>
            <person name="Dunlap C."/>
        </authorList>
    </citation>
    <scope>NUCLEOTIDE SEQUENCE [LARGE SCALE GENOMIC DNA]</scope>
    <source>
        <strain evidence="3 5">NRS-38</strain>
    </source>
</reference>
<dbReference type="EMBL" id="JAQOTG010000038">
    <property type="protein sequence ID" value="MDE8565744.1"/>
    <property type="molecule type" value="Genomic_DNA"/>
</dbReference>
<keyword evidence="4" id="KW-1185">Reference proteome</keyword>
<feature type="transmembrane region" description="Helical" evidence="1">
    <location>
        <begin position="319"/>
        <end position="340"/>
    </location>
</feature>
<evidence type="ECO:0000313" key="3">
    <source>
        <dbReference type="EMBL" id="MED5053695.1"/>
    </source>
</evidence>
<feature type="transmembrane region" description="Helical" evidence="1">
    <location>
        <begin position="229"/>
        <end position="250"/>
    </location>
</feature>
<dbReference type="AlphaFoldDB" id="A0ABD5J136"/>
<feature type="transmembrane region" description="Helical" evidence="1">
    <location>
        <begin position="51"/>
        <end position="72"/>
    </location>
</feature>
<dbReference type="Gene3D" id="1.20.1250.20">
    <property type="entry name" value="MFS general substrate transporter like domains"/>
    <property type="match status" value="1"/>
</dbReference>
<dbReference type="EMBL" id="JARTLI010000055">
    <property type="protein sequence ID" value="MED5053695.1"/>
    <property type="molecule type" value="Genomic_DNA"/>
</dbReference>
<dbReference type="Proteomes" id="UP001339962">
    <property type="component" value="Unassembled WGS sequence"/>
</dbReference>